<gene>
    <name evidence="10" type="ORF">LPJ64_001379</name>
</gene>
<dbReference type="Proteomes" id="UP001145021">
    <property type="component" value="Unassembled WGS sequence"/>
</dbReference>
<feature type="domain" description="BAH" evidence="9">
    <location>
        <begin position="111"/>
        <end position="237"/>
    </location>
</feature>
<feature type="region of interest" description="Disordered" evidence="8">
    <location>
        <begin position="466"/>
        <end position="497"/>
    </location>
</feature>
<feature type="compositionally biased region" description="Polar residues" evidence="8">
    <location>
        <begin position="284"/>
        <end position="307"/>
    </location>
</feature>
<keyword evidence="5" id="KW-0804">Transcription</keyword>
<dbReference type="EMBL" id="JANBOH010000036">
    <property type="protein sequence ID" value="KAJ1647194.1"/>
    <property type="molecule type" value="Genomic_DNA"/>
</dbReference>
<feature type="region of interest" description="Disordered" evidence="8">
    <location>
        <begin position="277"/>
        <end position="307"/>
    </location>
</feature>
<keyword evidence="11" id="KW-1185">Reference proteome</keyword>
<keyword evidence="7" id="KW-0175">Coiled coil</keyword>
<sequence>MSVASASDLAENLTAESLQQSGITSALTSPEQTTPTANSDSGNSSEEDDGSDDENYGHDDQQKLSARARKRQKIETGTLHTEAGVEKVIGSVPETEGALWERAQHVEHAGQTYHIGDHAILEDVENSSGTQGTELSPVGQILDIHRDAHSGATNLTVSWYVYPQTASHPPYMEFYKTAVLRTFRQTVVLLERVRELCFVVQPADAMVGHPSEWKEGKKIFVCDSRYVDKGDFIQKIKHWSRSIWPDFMDQKRREMLSTMVPWPNGPRELEKSLVPLETTDDSTGHTPQTRRVTRMTSAPSSDVATPKNTNAAALQQQLMQTPTPVSAQAQLLAYQQMLSQGRMNMPMALNNQMAPPPPPFILNQLQQQQQQLQAQLLQAQQQNHRLQQQQQSQQQQHQLQTQSVSNNPMLSPGSIASHTNAPSPLTSPTSFSVIQPPRRRGRPPKNKQLIEQRALEDAAAIAAIAQGRTPAKPAPAVKRRQSSSVASPYGNAGRPVYQQQKPNLTGVAGYSSINGSGGPHAMSGQPTYTPAQLLGTRNQGGIAVAQALQQQQLQQLQQQQQQLQQQQQRQQQANASKIAPLPHIDPTTVAQLPEEVVDLFPTADGKIKWFATAPVCHSLAKAAQHSQAYLDWLKQKKDKQLAAQRHSGDSGLEKTCASTASV</sequence>
<feature type="region of interest" description="Disordered" evidence="8">
    <location>
        <begin position="15"/>
        <end position="79"/>
    </location>
</feature>
<dbReference type="GO" id="GO:0003682">
    <property type="term" value="F:chromatin binding"/>
    <property type="evidence" value="ECO:0007669"/>
    <property type="project" value="InterPro"/>
</dbReference>
<evidence type="ECO:0000256" key="8">
    <source>
        <dbReference type="SAM" id="MobiDB-lite"/>
    </source>
</evidence>
<evidence type="ECO:0000256" key="7">
    <source>
        <dbReference type="SAM" id="Coils"/>
    </source>
</evidence>
<dbReference type="PANTHER" id="PTHR16062">
    <property type="entry name" value="SWI/SNF-RELATED"/>
    <property type="match status" value="1"/>
</dbReference>
<evidence type="ECO:0000256" key="5">
    <source>
        <dbReference type="ARBA" id="ARBA00023163"/>
    </source>
</evidence>
<feature type="region of interest" description="Disordered" evidence="8">
    <location>
        <begin position="386"/>
        <end position="445"/>
    </location>
</feature>
<dbReference type="AlphaFoldDB" id="A0A9W7XQ32"/>
<organism evidence="10 11">
    <name type="scientific">Coemansia asiatica</name>
    <dbReference type="NCBI Taxonomy" id="1052880"/>
    <lineage>
        <taxon>Eukaryota</taxon>
        <taxon>Fungi</taxon>
        <taxon>Fungi incertae sedis</taxon>
        <taxon>Zoopagomycota</taxon>
        <taxon>Kickxellomycotina</taxon>
        <taxon>Kickxellomycetes</taxon>
        <taxon>Kickxellales</taxon>
        <taxon>Kickxellaceae</taxon>
        <taxon>Coemansia</taxon>
    </lineage>
</organism>
<dbReference type="InterPro" id="IPR037382">
    <property type="entry name" value="Rsc/polybromo"/>
</dbReference>
<protein>
    <recommendedName>
        <fullName evidence="9">BAH domain-containing protein</fullName>
    </recommendedName>
</protein>
<keyword evidence="6" id="KW-0539">Nucleus</keyword>
<evidence type="ECO:0000259" key="9">
    <source>
        <dbReference type="PROSITE" id="PS51038"/>
    </source>
</evidence>
<comment type="subcellular location">
    <subcellularLocation>
        <location evidence="1">Nucleus</location>
    </subcellularLocation>
</comment>
<keyword evidence="2" id="KW-0677">Repeat</keyword>
<evidence type="ECO:0000256" key="6">
    <source>
        <dbReference type="ARBA" id="ARBA00023242"/>
    </source>
</evidence>
<feature type="region of interest" description="Disordered" evidence="8">
    <location>
        <begin position="641"/>
        <end position="662"/>
    </location>
</feature>
<dbReference type="GO" id="GO:0016586">
    <property type="term" value="C:RSC-type complex"/>
    <property type="evidence" value="ECO:0007669"/>
    <property type="project" value="InterPro"/>
</dbReference>
<feature type="compositionally biased region" description="Polar residues" evidence="8">
    <location>
        <begin position="15"/>
        <end position="37"/>
    </location>
</feature>
<dbReference type="GO" id="GO:0006338">
    <property type="term" value="P:chromatin remodeling"/>
    <property type="evidence" value="ECO:0007669"/>
    <property type="project" value="InterPro"/>
</dbReference>
<evidence type="ECO:0000256" key="2">
    <source>
        <dbReference type="ARBA" id="ARBA00022737"/>
    </source>
</evidence>
<accession>A0A9W7XQ32</accession>
<comment type="caution">
    <text evidence="10">The sequence shown here is derived from an EMBL/GenBank/DDBJ whole genome shotgun (WGS) entry which is preliminary data.</text>
</comment>
<name>A0A9W7XQ32_9FUNG</name>
<feature type="compositionally biased region" description="Basic and acidic residues" evidence="8">
    <location>
        <begin position="641"/>
        <end position="652"/>
    </location>
</feature>
<dbReference type="PANTHER" id="PTHR16062:SF19">
    <property type="entry name" value="PROTEIN POLYBROMO-1"/>
    <property type="match status" value="1"/>
</dbReference>
<evidence type="ECO:0000313" key="10">
    <source>
        <dbReference type="EMBL" id="KAJ1647194.1"/>
    </source>
</evidence>
<feature type="compositionally biased region" description="Polar residues" evidence="8">
    <location>
        <begin position="404"/>
        <end position="433"/>
    </location>
</feature>
<reference evidence="10" key="1">
    <citation type="submission" date="2022-07" db="EMBL/GenBank/DDBJ databases">
        <title>Phylogenomic reconstructions and comparative analyses of Kickxellomycotina fungi.</title>
        <authorList>
            <person name="Reynolds N.K."/>
            <person name="Stajich J.E."/>
            <person name="Barry K."/>
            <person name="Grigoriev I.V."/>
            <person name="Crous P."/>
            <person name="Smith M.E."/>
        </authorList>
    </citation>
    <scope>NUCLEOTIDE SEQUENCE</scope>
    <source>
        <strain evidence="10">NBRC 105413</strain>
    </source>
</reference>
<feature type="compositionally biased region" description="Acidic residues" evidence="8">
    <location>
        <begin position="45"/>
        <end position="54"/>
    </location>
</feature>
<feature type="coiled-coil region" evidence="7">
    <location>
        <begin position="542"/>
        <end position="576"/>
    </location>
</feature>
<keyword evidence="4" id="KW-0805">Transcription regulation</keyword>
<dbReference type="GO" id="GO:0006368">
    <property type="term" value="P:transcription elongation by RNA polymerase II"/>
    <property type="evidence" value="ECO:0007669"/>
    <property type="project" value="TreeGrafter"/>
</dbReference>
<dbReference type="InterPro" id="IPR001025">
    <property type="entry name" value="BAH_dom"/>
</dbReference>
<evidence type="ECO:0000256" key="3">
    <source>
        <dbReference type="ARBA" id="ARBA00022853"/>
    </source>
</evidence>
<feature type="compositionally biased region" description="Low complexity" evidence="8">
    <location>
        <begin position="386"/>
        <end position="403"/>
    </location>
</feature>
<evidence type="ECO:0000313" key="11">
    <source>
        <dbReference type="Proteomes" id="UP001145021"/>
    </source>
</evidence>
<dbReference type="PROSITE" id="PS51038">
    <property type="entry name" value="BAH"/>
    <property type="match status" value="1"/>
</dbReference>
<keyword evidence="3" id="KW-0156">Chromatin regulator</keyword>
<dbReference type="InterPro" id="IPR043151">
    <property type="entry name" value="BAH_sf"/>
</dbReference>
<dbReference type="Gene3D" id="2.30.30.490">
    <property type="match status" value="1"/>
</dbReference>
<evidence type="ECO:0000256" key="4">
    <source>
        <dbReference type="ARBA" id="ARBA00023015"/>
    </source>
</evidence>
<evidence type="ECO:0000256" key="1">
    <source>
        <dbReference type="ARBA" id="ARBA00004123"/>
    </source>
</evidence>
<proteinExistence type="predicted"/>